<dbReference type="InParanoid" id="A0A165CWF5"/>
<feature type="signal peptide" evidence="1">
    <location>
        <begin position="1"/>
        <end position="28"/>
    </location>
</feature>
<dbReference type="Proteomes" id="UP000076871">
    <property type="component" value="Unassembled WGS sequence"/>
</dbReference>
<evidence type="ECO:0000256" key="1">
    <source>
        <dbReference type="SAM" id="SignalP"/>
    </source>
</evidence>
<sequence>MSHTRVPLGNKLPLLLFISAMNTRTVRSRRLPGDDENHVIALYYAESMAQGNGMLQYRYARSWMYNTVGPTYVSLPVTVKKYYNYDKRHLNAIALYLRIYEGNCGI</sequence>
<evidence type="ECO:0000313" key="2">
    <source>
        <dbReference type="EMBL" id="KZT03578.1"/>
    </source>
</evidence>
<dbReference type="AlphaFoldDB" id="A0A165CWF5"/>
<organism evidence="2 3">
    <name type="scientific">Laetiporus sulphureus 93-53</name>
    <dbReference type="NCBI Taxonomy" id="1314785"/>
    <lineage>
        <taxon>Eukaryota</taxon>
        <taxon>Fungi</taxon>
        <taxon>Dikarya</taxon>
        <taxon>Basidiomycota</taxon>
        <taxon>Agaricomycotina</taxon>
        <taxon>Agaricomycetes</taxon>
        <taxon>Polyporales</taxon>
        <taxon>Laetiporus</taxon>
    </lineage>
</organism>
<dbReference type="RefSeq" id="XP_040761318.1">
    <property type="nucleotide sequence ID" value="XM_040902078.1"/>
</dbReference>
<protein>
    <submittedName>
        <fullName evidence="2">Uncharacterized protein</fullName>
    </submittedName>
</protein>
<dbReference type="GeneID" id="63819109"/>
<name>A0A165CWF5_9APHY</name>
<feature type="chain" id="PRO_5007856202" evidence="1">
    <location>
        <begin position="29"/>
        <end position="106"/>
    </location>
</feature>
<evidence type="ECO:0000313" key="3">
    <source>
        <dbReference type="Proteomes" id="UP000076871"/>
    </source>
</evidence>
<reference evidence="2 3" key="1">
    <citation type="journal article" date="2016" name="Mol. Biol. Evol.">
        <title>Comparative Genomics of Early-Diverging Mushroom-Forming Fungi Provides Insights into the Origins of Lignocellulose Decay Capabilities.</title>
        <authorList>
            <person name="Nagy L.G."/>
            <person name="Riley R."/>
            <person name="Tritt A."/>
            <person name="Adam C."/>
            <person name="Daum C."/>
            <person name="Floudas D."/>
            <person name="Sun H."/>
            <person name="Yadav J.S."/>
            <person name="Pangilinan J."/>
            <person name="Larsson K.H."/>
            <person name="Matsuura K."/>
            <person name="Barry K."/>
            <person name="Labutti K."/>
            <person name="Kuo R."/>
            <person name="Ohm R.A."/>
            <person name="Bhattacharya S.S."/>
            <person name="Shirouzu T."/>
            <person name="Yoshinaga Y."/>
            <person name="Martin F.M."/>
            <person name="Grigoriev I.V."/>
            <person name="Hibbett D.S."/>
        </authorList>
    </citation>
    <scope>NUCLEOTIDE SEQUENCE [LARGE SCALE GENOMIC DNA]</scope>
    <source>
        <strain evidence="2 3">93-53</strain>
    </source>
</reference>
<proteinExistence type="predicted"/>
<dbReference type="EMBL" id="KV427643">
    <property type="protein sequence ID" value="KZT03578.1"/>
    <property type="molecule type" value="Genomic_DNA"/>
</dbReference>
<accession>A0A165CWF5</accession>
<keyword evidence="1" id="KW-0732">Signal</keyword>
<keyword evidence="3" id="KW-1185">Reference proteome</keyword>
<gene>
    <name evidence="2" type="ORF">LAESUDRAFT_337912</name>
</gene>